<keyword evidence="2" id="KW-1185">Reference proteome</keyword>
<comment type="caution">
    <text evidence="1">The sequence shown here is derived from an EMBL/GenBank/DDBJ whole genome shotgun (WGS) entry which is preliminary data.</text>
</comment>
<gene>
    <name evidence="1" type="ORF">JOM49_005937</name>
</gene>
<accession>A0ABS4PYA9</accession>
<reference evidence="1 2" key="1">
    <citation type="submission" date="2021-03" db="EMBL/GenBank/DDBJ databases">
        <title>Sequencing the genomes of 1000 actinobacteria strains.</title>
        <authorList>
            <person name="Klenk H.-P."/>
        </authorList>
    </citation>
    <scope>NUCLEOTIDE SEQUENCE [LARGE SCALE GENOMIC DNA]</scope>
    <source>
        <strain evidence="1 2">DSM 45510</strain>
    </source>
</reference>
<dbReference type="EMBL" id="JAGGMS010000001">
    <property type="protein sequence ID" value="MBP2184411.1"/>
    <property type="molecule type" value="Genomic_DNA"/>
</dbReference>
<dbReference type="Proteomes" id="UP000741013">
    <property type="component" value="Unassembled WGS sequence"/>
</dbReference>
<protein>
    <submittedName>
        <fullName evidence="1">Uncharacterized protein</fullName>
    </submittedName>
</protein>
<proteinExistence type="predicted"/>
<sequence>MRLGDYLASAPGARAAALDVLRSASTVDQHDTGIG</sequence>
<evidence type="ECO:0000313" key="2">
    <source>
        <dbReference type="Proteomes" id="UP000741013"/>
    </source>
</evidence>
<name>A0ABS4PYA9_9PSEU</name>
<evidence type="ECO:0000313" key="1">
    <source>
        <dbReference type="EMBL" id="MBP2184411.1"/>
    </source>
</evidence>
<organism evidence="1 2">
    <name type="scientific">Amycolatopsis magusensis</name>
    <dbReference type="NCBI Taxonomy" id="882444"/>
    <lineage>
        <taxon>Bacteria</taxon>
        <taxon>Bacillati</taxon>
        <taxon>Actinomycetota</taxon>
        <taxon>Actinomycetes</taxon>
        <taxon>Pseudonocardiales</taxon>
        <taxon>Pseudonocardiaceae</taxon>
        <taxon>Amycolatopsis</taxon>
    </lineage>
</organism>